<name>A0A1G1YST5_9BACT</name>
<gene>
    <name evidence="1" type="ORF">A2912_03645</name>
</gene>
<proteinExistence type="predicted"/>
<accession>A0A1G1YST5</accession>
<evidence type="ECO:0000313" key="1">
    <source>
        <dbReference type="EMBL" id="OGY54487.1"/>
    </source>
</evidence>
<dbReference type="Proteomes" id="UP000178122">
    <property type="component" value="Unassembled WGS sequence"/>
</dbReference>
<sequence length="181" mass="20684">MSGTLSTEKFALFADLGIITVPENYVHGTQLNLFRARYQDGEEMSFFYYNNALTDANFLNPSCVLKPGDMLRLRVFKQTVGGMTTSRERMMFLKTQSKVVFPSAQGASLVWEQKRGMLPKGYSYCSLDERSQLWEDIRGYHWVSGINVTSHGKFSFFLGQFDRDWGDDVTLLCFCDESLSV</sequence>
<organism evidence="1 2">
    <name type="scientific">Candidatus Buchananbacteria bacterium RIFCSPLOWO2_01_FULL_40_23b</name>
    <dbReference type="NCBI Taxonomy" id="1797544"/>
    <lineage>
        <taxon>Bacteria</taxon>
        <taxon>Candidatus Buchananiibacteriota</taxon>
    </lineage>
</organism>
<protein>
    <submittedName>
        <fullName evidence="1">Uncharacterized protein</fullName>
    </submittedName>
</protein>
<comment type="caution">
    <text evidence="1">The sequence shown here is derived from an EMBL/GenBank/DDBJ whole genome shotgun (WGS) entry which is preliminary data.</text>
</comment>
<dbReference type="AlphaFoldDB" id="A0A1G1YST5"/>
<evidence type="ECO:0000313" key="2">
    <source>
        <dbReference type="Proteomes" id="UP000178122"/>
    </source>
</evidence>
<reference evidence="1 2" key="1">
    <citation type="journal article" date="2016" name="Nat. Commun.">
        <title>Thousands of microbial genomes shed light on interconnected biogeochemical processes in an aquifer system.</title>
        <authorList>
            <person name="Anantharaman K."/>
            <person name="Brown C.T."/>
            <person name="Hug L.A."/>
            <person name="Sharon I."/>
            <person name="Castelle C.J."/>
            <person name="Probst A.J."/>
            <person name="Thomas B.C."/>
            <person name="Singh A."/>
            <person name="Wilkins M.J."/>
            <person name="Karaoz U."/>
            <person name="Brodie E.L."/>
            <person name="Williams K.H."/>
            <person name="Hubbard S.S."/>
            <person name="Banfield J.F."/>
        </authorList>
    </citation>
    <scope>NUCLEOTIDE SEQUENCE [LARGE SCALE GENOMIC DNA]</scope>
</reference>
<dbReference type="EMBL" id="MHIN01000029">
    <property type="protein sequence ID" value="OGY54487.1"/>
    <property type="molecule type" value="Genomic_DNA"/>
</dbReference>